<dbReference type="HOGENOM" id="CLU_1502526_0_0_12"/>
<dbReference type="GO" id="GO:0051276">
    <property type="term" value="P:chromosome organization"/>
    <property type="evidence" value="ECO:0007669"/>
    <property type="project" value="InterPro"/>
</dbReference>
<reference evidence="5" key="1">
    <citation type="submission" date="2011-02" db="EMBL/GenBank/DDBJ databases">
        <title>Complete sequence of Spirochaeta sp. Buddy.</title>
        <authorList>
            <person name="Lucas S."/>
            <person name="Copeland A."/>
            <person name="Lapidus A."/>
            <person name="Cheng J.-F."/>
            <person name="Goodwin L."/>
            <person name="Pitluck S."/>
            <person name="Zeytun A."/>
            <person name="Detter J.C."/>
            <person name="Han C."/>
            <person name="Tapia R."/>
            <person name="Land M."/>
            <person name="Hauser L."/>
            <person name="Kyrpides N."/>
            <person name="Ivanova N."/>
            <person name="Mikhailova N."/>
            <person name="Pagani I."/>
            <person name="Ritalahti K.M."/>
            <person name="Loeffler F.E."/>
            <person name="Woyke T."/>
        </authorList>
    </citation>
    <scope>NUCLEOTIDE SEQUENCE [LARGE SCALE GENOMIC DNA]</scope>
    <source>
        <strain evidence="5">ATCC BAA-1886 / DSM 22777 / Buddy</strain>
    </source>
</reference>
<dbReference type="Proteomes" id="UP000008466">
    <property type="component" value="Chromosome"/>
</dbReference>
<accession>F0RWP5</accession>
<organism evidence="4 5">
    <name type="scientific">Sphaerochaeta globosa (strain ATCC BAA-1886 / DSM 22777 / Buddy)</name>
    <name type="common">Spirochaeta sp. (strain Buddy)</name>
    <dbReference type="NCBI Taxonomy" id="158189"/>
    <lineage>
        <taxon>Bacteria</taxon>
        <taxon>Pseudomonadati</taxon>
        <taxon>Spirochaetota</taxon>
        <taxon>Spirochaetia</taxon>
        <taxon>Spirochaetales</taxon>
        <taxon>Sphaerochaetaceae</taxon>
        <taxon>Sphaerochaeta</taxon>
    </lineage>
</organism>
<dbReference type="InterPro" id="IPR005335">
    <property type="entry name" value="Terminase_ssu"/>
</dbReference>
<keyword evidence="5" id="KW-1185">Reference proteome</keyword>
<dbReference type="Gene3D" id="1.10.10.1400">
    <property type="entry name" value="Terminase, small subunit, N-terminal DNA-binding domain, HTH motif"/>
    <property type="match status" value="1"/>
</dbReference>
<dbReference type="InterPro" id="IPR038713">
    <property type="entry name" value="Terminase_Gp1_N_sf"/>
</dbReference>
<gene>
    <name evidence="4" type="ordered locus">SpiBuddy_1852</name>
</gene>
<evidence type="ECO:0000256" key="2">
    <source>
        <dbReference type="ARBA" id="ARBA00023219"/>
    </source>
</evidence>
<dbReference type="PANTHER" id="PTHR41328">
    <property type="entry name" value="TERMINASE SMALL SUBUNIT-RELATED"/>
    <property type="match status" value="1"/>
</dbReference>
<dbReference type="EMBL" id="CP002541">
    <property type="protein sequence ID" value="ADY13676.1"/>
    <property type="molecule type" value="Genomic_DNA"/>
</dbReference>
<name>F0RWP5_SPHGB</name>
<dbReference type="PANTHER" id="PTHR41328:SF2">
    <property type="entry name" value="TERMINASE SMALL SUBUNIT"/>
    <property type="match status" value="1"/>
</dbReference>
<proteinExistence type="predicted"/>
<dbReference type="KEGG" id="sbu:SpiBuddy_1852"/>
<evidence type="ECO:0000256" key="3">
    <source>
        <dbReference type="SAM" id="MobiDB-lite"/>
    </source>
</evidence>
<evidence type="ECO:0000313" key="5">
    <source>
        <dbReference type="Proteomes" id="UP000008466"/>
    </source>
</evidence>
<keyword evidence="1" id="KW-1188">Viral release from host cell</keyword>
<sequence>MEEDKDTSLIELTPYQLRFIDEYMKCGNKREAMMKCGYKGKGKRSTVTSSAAKLYNLPKVQAEIERRRRELAEENLIDAKAIVKRLTKMFNGELSSEFVTKQGQVVDVPITFKNQIEAGKVLVNILGLAEQNNKPKEEKTVEQKMAEDLEQQTKLFLESAKKKSPVVKGLPEPKKKVEE</sequence>
<dbReference type="Pfam" id="PF03592">
    <property type="entry name" value="Terminase_2"/>
    <property type="match status" value="1"/>
</dbReference>
<feature type="region of interest" description="Disordered" evidence="3">
    <location>
        <begin position="160"/>
        <end position="179"/>
    </location>
</feature>
<protein>
    <submittedName>
        <fullName evidence="4">Terminase small subunit</fullName>
    </submittedName>
</protein>
<dbReference type="AlphaFoldDB" id="F0RWP5"/>
<dbReference type="InterPro" id="IPR052404">
    <property type="entry name" value="SPP1-like_terminase"/>
</dbReference>
<keyword evidence="2" id="KW-0231">Viral genome packaging</keyword>
<evidence type="ECO:0000256" key="1">
    <source>
        <dbReference type="ARBA" id="ARBA00022612"/>
    </source>
</evidence>
<dbReference type="STRING" id="158189.SpiBuddy_1852"/>
<evidence type="ECO:0000313" key="4">
    <source>
        <dbReference type="EMBL" id="ADY13676.1"/>
    </source>
</evidence>
<dbReference type="RefSeq" id="WP_013607525.1">
    <property type="nucleotide sequence ID" value="NC_015152.1"/>
</dbReference>